<dbReference type="NCBIfam" id="TIGR02607">
    <property type="entry name" value="antidote_HigA"/>
    <property type="match status" value="1"/>
</dbReference>
<keyword evidence="1" id="KW-0238">DNA-binding</keyword>
<reference evidence="3 4" key="1">
    <citation type="submission" date="2023-07" db="EMBL/GenBank/DDBJ databases">
        <title>Sorghum-associated microbial communities from plants grown in Nebraska, USA.</title>
        <authorList>
            <person name="Schachtman D."/>
        </authorList>
    </citation>
    <scope>NUCLEOTIDE SEQUENCE [LARGE SCALE GENOMIC DNA]</scope>
    <source>
        <strain evidence="3 4">BE57</strain>
    </source>
</reference>
<organism evidence="3 4">
    <name type="scientific">Dyadobacter fermentans</name>
    <dbReference type="NCBI Taxonomy" id="94254"/>
    <lineage>
        <taxon>Bacteria</taxon>
        <taxon>Pseudomonadati</taxon>
        <taxon>Bacteroidota</taxon>
        <taxon>Cytophagia</taxon>
        <taxon>Cytophagales</taxon>
        <taxon>Spirosomataceae</taxon>
        <taxon>Dyadobacter</taxon>
    </lineage>
</organism>
<dbReference type="PANTHER" id="PTHR36924:SF1">
    <property type="entry name" value="ANTITOXIN HIGA-1"/>
    <property type="match status" value="1"/>
</dbReference>
<feature type="domain" description="HTH cro/C1-type" evidence="2">
    <location>
        <begin position="28"/>
        <end position="75"/>
    </location>
</feature>
<evidence type="ECO:0000259" key="2">
    <source>
        <dbReference type="PROSITE" id="PS50943"/>
    </source>
</evidence>
<dbReference type="PROSITE" id="PS50943">
    <property type="entry name" value="HTH_CROC1"/>
    <property type="match status" value="1"/>
</dbReference>
<gene>
    <name evidence="3" type="ORF">J2W84_004076</name>
</gene>
<dbReference type="SUPFAM" id="SSF47413">
    <property type="entry name" value="lambda repressor-like DNA-binding domains"/>
    <property type="match status" value="1"/>
</dbReference>
<dbReference type="EMBL" id="JAVDTI010000004">
    <property type="protein sequence ID" value="MDR6807025.1"/>
    <property type="molecule type" value="Genomic_DNA"/>
</dbReference>
<dbReference type="InterPro" id="IPR013430">
    <property type="entry name" value="Toxin_antidote_HigA"/>
</dbReference>
<name>A0ABU1R361_9BACT</name>
<dbReference type="Gene3D" id="1.10.260.40">
    <property type="entry name" value="lambda repressor-like DNA-binding domains"/>
    <property type="match status" value="1"/>
</dbReference>
<dbReference type="InterPro" id="IPR001387">
    <property type="entry name" value="Cro/C1-type_HTH"/>
</dbReference>
<dbReference type="RefSeq" id="WP_309986800.1">
    <property type="nucleotide sequence ID" value="NZ_JAVDTI010000004.1"/>
</dbReference>
<comment type="caution">
    <text evidence="3">The sequence shown here is derived from an EMBL/GenBank/DDBJ whole genome shotgun (WGS) entry which is preliminary data.</text>
</comment>
<evidence type="ECO:0000313" key="3">
    <source>
        <dbReference type="EMBL" id="MDR6807025.1"/>
    </source>
</evidence>
<sequence length="111" mass="12250">MIKKGMRPSHPGAILAGIIEGLREETGKNYSTTEIALGLTVSSETLSSILDQKSAINAEMAVKLSEAFNTSADLWLNLQRNYDLWEAENRVNRDEITHFVVDEGRSGRLSA</sequence>
<dbReference type="InterPro" id="IPR010982">
    <property type="entry name" value="Lambda_DNA-bd_dom_sf"/>
</dbReference>
<dbReference type="CDD" id="cd00093">
    <property type="entry name" value="HTH_XRE"/>
    <property type="match status" value="1"/>
</dbReference>
<keyword evidence="4" id="KW-1185">Reference proteome</keyword>
<proteinExistence type="predicted"/>
<evidence type="ECO:0000313" key="4">
    <source>
        <dbReference type="Proteomes" id="UP001264980"/>
    </source>
</evidence>
<dbReference type="PANTHER" id="PTHR36924">
    <property type="entry name" value="ANTITOXIN HIGA-1"/>
    <property type="match status" value="1"/>
</dbReference>
<evidence type="ECO:0000256" key="1">
    <source>
        <dbReference type="ARBA" id="ARBA00023125"/>
    </source>
</evidence>
<accession>A0ABU1R361</accession>
<dbReference type="Proteomes" id="UP001264980">
    <property type="component" value="Unassembled WGS sequence"/>
</dbReference>
<protein>
    <submittedName>
        <fullName evidence="3">Addiction module HigA family antidote</fullName>
    </submittedName>
</protein>